<dbReference type="SUPFAM" id="SSF55729">
    <property type="entry name" value="Acyl-CoA N-acyltransferases (Nat)"/>
    <property type="match status" value="1"/>
</dbReference>
<dbReference type="CDD" id="cd04301">
    <property type="entry name" value="NAT_SF"/>
    <property type="match status" value="1"/>
</dbReference>
<dbReference type="AlphaFoldDB" id="A0A918PR82"/>
<proteinExistence type="predicted"/>
<keyword evidence="3" id="KW-1185">Reference proteome</keyword>
<dbReference type="PROSITE" id="PS51186">
    <property type="entry name" value="GNAT"/>
    <property type="match status" value="1"/>
</dbReference>
<dbReference type="Pfam" id="PF13673">
    <property type="entry name" value="Acetyltransf_10"/>
    <property type="match status" value="1"/>
</dbReference>
<evidence type="ECO:0000313" key="2">
    <source>
        <dbReference type="EMBL" id="GGZ19951.1"/>
    </source>
</evidence>
<reference evidence="2" key="1">
    <citation type="journal article" date="2014" name="Int. J. Syst. Evol. Microbiol.">
        <title>Complete genome sequence of Corynebacterium casei LMG S-19264T (=DSM 44701T), isolated from a smear-ripened cheese.</title>
        <authorList>
            <consortium name="US DOE Joint Genome Institute (JGI-PGF)"/>
            <person name="Walter F."/>
            <person name="Albersmeier A."/>
            <person name="Kalinowski J."/>
            <person name="Ruckert C."/>
        </authorList>
    </citation>
    <scope>NUCLEOTIDE SEQUENCE</scope>
    <source>
        <strain evidence="2">KCTC 12368</strain>
    </source>
</reference>
<evidence type="ECO:0000259" key="1">
    <source>
        <dbReference type="PROSITE" id="PS51186"/>
    </source>
</evidence>
<gene>
    <name evidence="2" type="ORF">GCM10007049_10620</name>
</gene>
<dbReference type="PANTHER" id="PTHR43451:SF1">
    <property type="entry name" value="ACETYLTRANSFERASE"/>
    <property type="match status" value="1"/>
</dbReference>
<dbReference type="PANTHER" id="PTHR43451">
    <property type="entry name" value="ACETYLTRANSFERASE (GNAT) FAMILY PROTEIN"/>
    <property type="match status" value="1"/>
</dbReference>
<dbReference type="InterPro" id="IPR000182">
    <property type="entry name" value="GNAT_dom"/>
</dbReference>
<organism evidence="2 3">
    <name type="scientific">Echinicola pacifica</name>
    <dbReference type="NCBI Taxonomy" id="346377"/>
    <lineage>
        <taxon>Bacteria</taxon>
        <taxon>Pseudomonadati</taxon>
        <taxon>Bacteroidota</taxon>
        <taxon>Cytophagia</taxon>
        <taxon>Cytophagales</taxon>
        <taxon>Cyclobacteriaceae</taxon>
        <taxon>Echinicola</taxon>
    </lineage>
</organism>
<dbReference type="EMBL" id="BMWX01000002">
    <property type="protein sequence ID" value="GGZ19951.1"/>
    <property type="molecule type" value="Genomic_DNA"/>
</dbReference>
<accession>A0A918PR82</accession>
<feature type="domain" description="N-acetyltransferase" evidence="1">
    <location>
        <begin position="19"/>
        <end position="171"/>
    </location>
</feature>
<protein>
    <submittedName>
        <fullName evidence="2">Acetyltransferase</fullName>
    </submittedName>
</protein>
<dbReference type="GO" id="GO:0016747">
    <property type="term" value="F:acyltransferase activity, transferring groups other than amino-acyl groups"/>
    <property type="evidence" value="ECO:0007669"/>
    <property type="project" value="InterPro"/>
</dbReference>
<name>A0A918PR82_9BACT</name>
<dbReference type="InterPro" id="IPR052564">
    <property type="entry name" value="N-acetyltrans/Recomb-assoc"/>
</dbReference>
<evidence type="ECO:0000313" key="3">
    <source>
        <dbReference type="Proteomes" id="UP000619457"/>
    </source>
</evidence>
<reference evidence="2" key="2">
    <citation type="submission" date="2020-09" db="EMBL/GenBank/DDBJ databases">
        <authorList>
            <person name="Sun Q."/>
            <person name="Kim S."/>
        </authorList>
    </citation>
    <scope>NUCLEOTIDE SEQUENCE</scope>
    <source>
        <strain evidence="2">KCTC 12368</strain>
    </source>
</reference>
<dbReference type="Gene3D" id="3.40.630.30">
    <property type="match status" value="1"/>
</dbReference>
<sequence length="171" mass="19619">MSNIILASKTSPHMNAYEIIIRQATMNDMAMIQQLFVETIQSSCKNDYSEEQLVAWISTVVNLDRWSMALSEEYFLVAVDEGKVVGFGALKDGNYLDFIYVDQTYQRHGLAERLLHALENEALKQNSTSITTDASKTAVPFFTKMDYQHVHENKRTISGMEIINYRMEKSF</sequence>
<dbReference type="InterPro" id="IPR016181">
    <property type="entry name" value="Acyl_CoA_acyltransferase"/>
</dbReference>
<comment type="caution">
    <text evidence="2">The sequence shown here is derived from an EMBL/GenBank/DDBJ whole genome shotgun (WGS) entry which is preliminary data.</text>
</comment>
<dbReference type="Proteomes" id="UP000619457">
    <property type="component" value="Unassembled WGS sequence"/>
</dbReference>